<dbReference type="GO" id="GO:0046872">
    <property type="term" value="F:metal ion binding"/>
    <property type="evidence" value="ECO:0007669"/>
    <property type="project" value="UniProtKB-KW"/>
</dbReference>
<accession>A0A347VTI7</accession>
<keyword evidence="3" id="KW-0479">Metal-binding</keyword>
<reference evidence="9 10" key="1">
    <citation type="journal article" date="2014" name="Genome Announc.">
        <title>Draft genome sequences of eight enterohepatic helicobacter species isolated from both laboratory and wild rodents.</title>
        <authorList>
            <person name="Sheh A."/>
            <person name="Shen Z."/>
            <person name="Fox J.G."/>
        </authorList>
    </citation>
    <scope>NUCLEOTIDE SEQUENCE [LARGE SCALE GENOMIC DNA]</scope>
    <source>
        <strain evidence="9 10">MIT 97-6194</strain>
    </source>
</reference>
<dbReference type="AlphaFoldDB" id="A0A347VTI7"/>
<dbReference type="GO" id="GO:0016625">
    <property type="term" value="F:oxidoreductase activity, acting on the aldehyde or oxo group of donors, iron-sulfur protein as acceptor"/>
    <property type="evidence" value="ECO:0007669"/>
    <property type="project" value="InterPro"/>
</dbReference>
<comment type="caution">
    <text evidence="9">The sequence shown here is derived from an EMBL/GenBank/DDBJ whole genome shotgun (WGS) entry which is preliminary data.</text>
</comment>
<keyword evidence="4" id="KW-0677">Repeat</keyword>
<evidence type="ECO:0000256" key="4">
    <source>
        <dbReference type="ARBA" id="ARBA00022737"/>
    </source>
</evidence>
<dbReference type="OrthoDB" id="9778602at2"/>
<dbReference type="PROSITE" id="PS51379">
    <property type="entry name" value="4FE4S_FER_2"/>
    <property type="match status" value="2"/>
</dbReference>
<dbReference type="NCBIfam" id="NF007204">
    <property type="entry name" value="PRK09625.1"/>
    <property type="match status" value="1"/>
</dbReference>
<evidence type="ECO:0000256" key="5">
    <source>
        <dbReference type="ARBA" id="ARBA00023004"/>
    </source>
</evidence>
<dbReference type="InterPro" id="IPR011898">
    <property type="entry name" value="PorD_KorD"/>
</dbReference>
<dbReference type="GO" id="GO:0051539">
    <property type="term" value="F:4 iron, 4 sulfur cluster binding"/>
    <property type="evidence" value="ECO:0007669"/>
    <property type="project" value="UniProtKB-KW"/>
</dbReference>
<dbReference type="Proteomes" id="UP000029714">
    <property type="component" value="Unassembled WGS sequence"/>
</dbReference>
<dbReference type="Proteomes" id="UP000477070">
    <property type="component" value="Unassembled WGS sequence"/>
</dbReference>
<dbReference type="PANTHER" id="PTHR43724">
    <property type="entry name" value="PYRUVATE SYNTHASE SUBUNIT PORD"/>
    <property type="match status" value="1"/>
</dbReference>
<keyword evidence="10" id="KW-1185">Reference proteome</keyword>
<dbReference type="InterPro" id="IPR017900">
    <property type="entry name" value="4Fe4S_Fe_S_CS"/>
</dbReference>
<evidence type="ECO:0000313" key="10">
    <source>
        <dbReference type="Proteomes" id="UP000029714"/>
    </source>
</evidence>
<reference evidence="8 11" key="4">
    <citation type="submission" date="2019-12" db="EMBL/GenBank/DDBJ databases">
        <title>Multi-Generational Helicobacter saguini Isolates.</title>
        <authorList>
            <person name="Mannion A."/>
            <person name="Shen Z."/>
            <person name="Fox J.G."/>
        </authorList>
    </citation>
    <scope>NUCLEOTIDE SEQUENCE [LARGE SCALE GENOMIC DNA]</scope>
    <source>
        <strain evidence="8">16-048</strain>
        <strain evidence="11">16-048 (F4)</strain>
    </source>
</reference>
<reference evidence="9 10" key="2">
    <citation type="journal article" date="2016" name="Infect. Immun.">
        <title>Helicobacter saguini, a Novel Helicobacter Isolated from Cotton-Top Tamarins with Ulcerative Colitis, Has Proinflammatory Properties and Induces Typhlocolitis and Dysplasia in Gnotobiotic IL-10-/- Mice.</title>
        <authorList>
            <person name="Shen Z."/>
            <person name="Mannion A."/>
            <person name="Whary M.T."/>
            <person name="Muthupalani S."/>
            <person name="Sheh A."/>
            <person name="Feng Y."/>
            <person name="Gong G."/>
            <person name="Vandamme P."/>
            <person name="Holcombe H.R."/>
            <person name="Paster B.J."/>
            <person name="Fox J.G."/>
        </authorList>
    </citation>
    <scope>NUCLEOTIDE SEQUENCE [LARGE SCALE GENOMIC DNA]</scope>
    <source>
        <strain evidence="9 10">MIT 97-6194</strain>
    </source>
</reference>
<dbReference type="STRING" id="1548018.LS64_05195"/>
<dbReference type="PANTHER" id="PTHR43724:SF1">
    <property type="entry name" value="PYRUVATE SYNTHASE SUBUNIT PORD"/>
    <property type="match status" value="1"/>
</dbReference>
<gene>
    <name evidence="8" type="ORF">DCO61_06180</name>
    <name evidence="9" type="ORF">LS64_006260</name>
</gene>
<evidence type="ECO:0000256" key="2">
    <source>
        <dbReference type="ARBA" id="ARBA00022485"/>
    </source>
</evidence>
<name>A0A347VTI7_9HELI</name>
<dbReference type="Gene3D" id="3.30.70.20">
    <property type="match status" value="1"/>
</dbReference>
<evidence type="ECO:0000313" key="8">
    <source>
        <dbReference type="EMBL" id="MWV69600.1"/>
    </source>
</evidence>
<dbReference type="RefSeq" id="WP_034571334.1">
    <property type="nucleotide sequence ID" value="NZ_JRMP02000008.1"/>
</dbReference>
<feature type="domain" description="4Fe-4S ferredoxin-type" evidence="7">
    <location>
        <begin position="56"/>
        <end position="84"/>
    </location>
</feature>
<dbReference type="NCBIfam" id="TIGR02179">
    <property type="entry name" value="PorD_KorD"/>
    <property type="match status" value="1"/>
</dbReference>
<dbReference type="SUPFAM" id="SSF54862">
    <property type="entry name" value="4Fe-4S ferredoxins"/>
    <property type="match status" value="1"/>
</dbReference>
<evidence type="ECO:0000256" key="3">
    <source>
        <dbReference type="ARBA" id="ARBA00022723"/>
    </source>
</evidence>
<keyword evidence="6" id="KW-0411">Iron-sulfur</keyword>
<evidence type="ECO:0000256" key="1">
    <source>
        <dbReference type="ARBA" id="ARBA00001966"/>
    </source>
</evidence>
<keyword evidence="2" id="KW-0004">4Fe-4S</keyword>
<evidence type="ECO:0000313" key="11">
    <source>
        <dbReference type="Proteomes" id="UP000477070"/>
    </source>
</evidence>
<protein>
    <submittedName>
        <fullName evidence="9">4Fe-4S dicluster domain-containing protein</fullName>
    </submittedName>
</protein>
<reference evidence="9" key="3">
    <citation type="submission" date="2018-04" db="EMBL/GenBank/DDBJ databases">
        <authorList>
            <person name="Sheh A."/>
            <person name="Shen Z."/>
            <person name="Mannion A.J."/>
            <person name="Fox J.G."/>
        </authorList>
    </citation>
    <scope>NUCLEOTIDE SEQUENCE</scope>
    <source>
        <strain evidence="9">MIT 97-6194</strain>
    </source>
</reference>
<dbReference type="InterPro" id="IPR017896">
    <property type="entry name" value="4Fe4S_Fe-S-bd"/>
</dbReference>
<sequence>MENTNNNGWNDLLPGAVVFPFESSVNGEENVANHQENRAYTNGSMYTQSVAHWRTIKPVYNTNHCINCYQCWVYCPDSSILVRDEKMKGVDYKHCKGCGVCAEVCPTNPKSLIMFQDFMTTEDAIKEWPAKEKKVKE</sequence>
<keyword evidence="5" id="KW-0408">Iron</keyword>
<feature type="domain" description="4Fe-4S ferredoxin-type" evidence="7">
    <location>
        <begin position="85"/>
        <end position="115"/>
    </location>
</feature>
<dbReference type="EMBL" id="QBIU01000001">
    <property type="protein sequence ID" value="MWV69600.1"/>
    <property type="molecule type" value="Genomic_DNA"/>
</dbReference>
<comment type="cofactor">
    <cofactor evidence="1">
        <name>[4Fe-4S] cluster</name>
        <dbReference type="ChEBI" id="CHEBI:49883"/>
    </cofactor>
</comment>
<dbReference type="PROSITE" id="PS00198">
    <property type="entry name" value="4FE4S_FER_1"/>
    <property type="match status" value="1"/>
</dbReference>
<evidence type="ECO:0000256" key="6">
    <source>
        <dbReference type="ARBA" id="ARBA00023014"/>
    </source>
</evidence>
<evidence type="ECO:0000259" key="7">
    <source>
        <dbReference type="PROSITE" id="PS51379"/>
    </source>
</evidence>
<evidence type="ECO:0000313" key="9">
    <source>
        <dbReference type="EMBL" id="TLD94316.1"/>
    </source>
</evidence>
<dbReference type="EMBL" id="JRMP02000008">
    <property type="protein sequence ID" value="TLD94316.1"/>
    <property type="molecule type" value="Genomic_DNA"/>
</dbReference>
<organism evidence="9 10">
    <name type="scientific">Helicobacter saguini</name>
    <dbReference type="NCBI Taxonomy" id="1548018"/>
    <lineage>
        <taxon>Bacteria</taxon>
        <taxon>Pseudomonadati</taxon>
        <taxon>Campylobacterota</taxon>
        <taxon>Epsilonproteobacteria</taxon>
        <taxon>Campylobacterales</taxon>
        <taxon>Helicobacteraceae</taxon>
        <taxon>Helicobacter</taxon>
    </lineage>
</organism>
<dbReference type="Pfam" id="PF14697">
    <property type="entry name" value="Fer4_21"/>
    <property type="match status" value="1"/>
</dbReference>
<proteinExistence type="predicted"/>